<gene>
    <name evidence="2" type="ORF">ENQ87_10525</name>
</gene>
<feature type="transmembrane region" description="Helical" evidence="1">
    <location>
        <begin position="320"/>
        <end position="340"/>
    </location>
</feature>
<evidence type="ECO:0000313" key="2">
    <source>
        <dbReference type="EMBL" id="HEN42788.1"/>
    </source>
</evidence>
<name>A0A831U253_GEOME</name>
<evidence type="ECO:0008006" key="3">
    <source>
        <dbReference type="Google" id="ProtNLM"/>
    </source>
</evidence>
<dbReference type="EMBL" id="DSOV01000044">
    <property type="protein sequence ID" value="HEN42788.1"/>
    <property type="molecule type" value="Genomic_DNA"/>
</dbReference>
<reference evidence="2" key="1">
    <citation type="journal article" date="2020" name="mSystems">
        <title>Genome- and Community-Level Interaction Insights into Carbon Utilization and Element Cycling Functions of Hydrothermarchaeota in Hydrothermal Sediment.</title>
        <authorList>
            <person name="Zhou Z."/>
            <person name="Liu Y."/>
            <person name="Xu W."/>
            <person name="Pan J."/>
            <person name="Luo Z.H."/>
            <person name="Li M."/>
        </authorList>
    </citation>
    <scope>NUCLEOTIDE SEQUENCE [LARGE SCALE GENOMIC DNA]</scope>
    <source>
        <strain evidence="2">SpSt-349</strain>
    </source>
</reference>
<protein>
    <recommendedName>
        <fullName evidence="3">Membrane protein YfhO</fullName>
    </recommendedName>
</protein>
<evidence type="ECO:0000256" key="1">
    <source>
        <dbReference type="SAM" id="Phobius"/>
    </source>
</evidence>
<keyword evidence="1" id="KW-1133">Transmembrane helix</keyword>
<dbReference type="InterPro" id="IPR018580">
    <property type="entry name" value="Uncharacterised_YfhO"/>
</dbReference>
<feature type="transmembrane region" description="Helical" evidence="1">
    <location>
        <begin position="199"/>
        <end position="220"/>
    </location>
</feature>
<feature type="transmembrane region" description="Helical" evidence="1">
    <location>
        <begin position="91"/>
        <end position="112"/>
    </location>
</feature>
<sequence length="810" mass="90424">MTTERKKDLLLMGALLVILVFFFAKILFTSKIIRAPDITNEFYWTVKHFKEMGFFDLFTVNLRAGWDWLTNGGTSEGGGTLSLQFLFYRNLIFWLFPAPANVAWFIVFHLFVGAAGTYFLCRSIGTGRAAALIGGLVFALAPENASLINAGHAQKIATISFAPWAFYFLERGYQSRRVIFFLTTAVVLAFQFFNMHWQIAFYTCLAIGAYGIFRTAGILIGERENRAGKGLMRLLGLNAVILCFFLSTVAISLLPLADWSKETTRGVQSGANQGQGGLQVEEAMSWSMPPEETITFVIPGFFGLSRQEGAYDDPNHGAYYWGRMVFTQTTDYMGLLPWLLAPLPLIFRRDRYTWLALGAVVGGLFFSFGKYTPFYWFLYDYFPGIDHFRVPKMMMFITALGLAVFAARGTDLLLDDEVRSSIPFRRYLSGVIALAPALLVLLGIFVAARPYIVDLLSPMIAQPTRFEQGPQLIAQRWHSILRETAIAAAFAAAYGGVVGAWSRGWLSRRAVPWVLAALFLVDVGRVNAKFMLLQDLPEKVKGAPTPVVEFLSRMPKTSRVLPIDGTDPMEYVSHGIPVMFTSNPVQVARWQDFLDAFSFSSAMPDMMNVRYLVHNSRQYEQDRQALGERYQPVLSSPDGTQVVLENRSVLPKAWLSPGALVATGSSQILGVLQNPSYNPLAFTVVEQQPPIPLDGPTVSPVAPAGTVKVSRFEANDIACDARVTRNSLLVFGEKFHKGWKAKVDGEPAEIHRVNYILRGLYLTPGEHRVELRFDPLPFKVGKYLTLASFALFAVMLGREWRRRKGPGSEG</sequence>
<feature type="transmembrane region" description="Helical" evidence="1">
    <location>
        <begin position="426"/>
        <end position="448"/>
    </location>
</feature>
<dbReference type="AlphaFoldDB" id="A0A831U253"/>
<keyword evidence="1" id="KW-0812">Transmembrane</keyword>
<dbReference type="PANTHER" id="PTHR38454:SF1">
    <property type="entry name" value="INTEGRAL MEMBRANE PROTEIN"/>
    <property type="match status" value="1"/>
</dbReference>
<feature type="transmembrane region" description="Helical" evidence="1">
    <location>
        <begin position="9"/>
        <end position="28"/>
    </location>
</feature>
<comment type="caution">
    <text evidence="2">The sequence shown here is derived from an EMBL/GenBank/DDBJ whole genome shotgun (WGS) entry which is preliminary data.</text>
</comment>
<feature type="transmembrane region" description="Helical" evidence="1">
    <location>
        <begin position="152"/>
        <end position="169"/>
    </location>
</feature>
<dbReference type="PANTHER" id="PTHR38454">
    <property type="entry name" value="INTEGRAL MEMBRANE PROTEIN-RELATED"/>
    <property type="match status" value="1"/>
</dbReference>
<feature type="transmembrane region" description="Helical" evidence="1">
    <location>
        <begin position="232"/>
        <end position="254"/>
    </location>
</feature>
<keyword evidence="1" id="KW-0472">Membrane</keyword>
<feature type="transmembrane region" description="Helical" evidence="1">
    <location>
        <begin position="352"/>
        <end position="373"/>
    </location>
</feature>
<organism evidence="2">
    <name type="scientific">Geobacter metallireducens</name>
    <dbReference type="NCBI Taxonomy" id="28232"/>
    <lineage>
        <taxon>Bacteria</taxon>
        <taxon>Pseudomonadati</taxon>
        <taxon>Thermodesulfobacteriota</taxon>
        <taxon>Desulfuromonadia</taxon>
        <taxon>Geobacterales</taxon>
        <taxon>Geobacteraceae</taxon>
        <taxon>Geobacter</taxon>
    </lineage>
</organism>
<feature type="transmembrane region" description="Helical" evidence="1">
    <location>
        <begin position="119"/>
        <end position="140"/>
    </location>
</feature>
<accession>A0A831U253</accession>
<feature type="transmembrane region" description="Helical" evidence="1">
    <location>
        <begin position="176"/>
        <end position="193"/>
    </location>
</feature>
<proteinExistence type="predicted"/>
<feature type="transmembrane region" description="Helical" evidence="1">
    <location>
        <begin position="393"/>
        <end position="414"/>
    </location>
</feature>